<organism evidence="2 3">
    <name type="scientific">Microthlaspi erraticum</name>
    <dbReference type="NCBI Taxonomy" id="1685480"/>
    <lineage>
        <taxon>Eukaryota</taxon>
        <taxon>Viridiplantae</taxon>
        <taxon>Streptophyta</taxon>
        <taxon>Embryophyta</taxon>
        <taxon>Tracheophyta</taxon>
        <taxon>Spermatophyta</taxon>
        <taxon>Magnoliopsida</taxon>
        <taxon>eudicotyledons</taxon>
        <taxon>Gunneridae</taxon>
        <taxon>Pentapetalae</taxon>
        <taxon>rosids</taxon>
        <taxon>malvids</taxon>
        <taxon>Brassicales</taxon>
        <taxon>Brassicaceae</taxon>
        <taxon>Coluteocarpeae</taxon>
        <taxon>Microthlaspi</taxon>
    </lineage>
</organism>
<accession>A0A6D2I1Q0</accession>
<evidence type="ECO:0000259" key="1">
    <source>
        <dbReference type="PROSITE" id="PS50897"/>
    </source>
</evidence>
<reference evidence="2" key="1">
    <citation type="submission" date="2020-01" db="EMBL/GenBank/DDBJ databases">
        <authorList>
            <person name="Mishra B."/>
        </authorList>
    </citation>
    <scope>NUCLEOTIDE SEQUENCE [LARGE SCALE GENOMIC DNA]</scope>
</reference>
<dbReference type="PROSITE" id="PS50897">
    <property type="entry name" value="CTLH"/>
    <property type="match status" value="1"/>
</dbReference>
<dbReference type="Proteomes" id="UP000467841">
    <property type="component" value="Unassembled WGS sequence"/>
</dbReference>
<dbReference type="PANTHER" id="PTHR12864">
    <property type="entry name" value="RAN BINDING PROTEIN 9-RELATED"/>
    <property type="match status" value="1"/>
</dbReference>
<dbReference type="InterPro" id="IPR050618">
    <property type="entry name" value="Ubq-SigPath_Reg"/>
</dbReference>
<dbReference type="Pfam" id="PF10607">
    <property type="entry name" value="CTLH"/>
    <property type="match status" value="1"/>
</dbReference>
<comment type="caution">
    <text evidence="2">The sequence shown here is derived from an EMBL/GenBank/DDBJ whole genome shotgun (WGS) entry which is preliminary data.</text>
</comment>
<dbReference type="SMART" id="SM00667">
    <property type="entry name" value="LisH"/>
    <property type="match status" value="1"/>
</dbReference>
<dbReference type="EMBL" id="CACVBM020000555">
    <property type="protein sequence ID" value="CAA7020797.1"/>
    <property type="molecule type" value="Genomic_DNA"/>
</dbReference>
<dbReference type="InterPro" id="IPR006594">
    <property type="entry name" value="LisH"/>
</dbReference>
<dbReference type="InterPro" id="IPR013144">
    <property type="entry name" value="CRA_dom"/>
</dbReference>
<proteinExistence type="predicted"/>
<dbReference type="AlphaFoldDB" id="A0A6D2I1Q0"/>
<evidence type="ECO:0000313" key="2">
    <source>
        <dbReference type="EMBL" id="CAA7020797.1"/>
    </source>
</evidence>
<protein>
    <recommendedName>
        <fullName evidence="1">CTLH domain-containing protein</fullName>
    </recommendedName>
</protein>
<evidence type="ECO:0000313" key="3">
    <source>
        <dbReference type="Proteomes" id="UP000467841"/>
    </source>
</evidence>
<dbReference type="SMART" id="SM00668">
    <property type="entry name" value="CTLH"/>
    <property type="match status" value="1"/>
</dbReference>
<gene>
    <name evidence="2" type="ORF">MERR_LOCUS8032</name>
</gene>
<dbReference type="InterPro" id="IPR006595">
    <property type="entry name" value="CTLH_C"/>
</dbReference>
<feature type="domain" description="CTLH" evidence="1">
    <location>
        <begin position="122"/>
        <end position="175"/>
    </location>
</feature>
<dbReference type="OrthoDB" id="2415936at2759"/>
<dbReference type="Pfam" id="PF08513">
    <property type="entry name" value="LisH"/>
    <property type="match status" value="1"/>
</dbReference>
<name>A0A6D2I1Q0_9BRAS</name>
<dbReference type="InterPro" id="IPR024964">
    <property type="entry name" value="CTLH/CRA"/>
</dbReference>
<dbReference type="SMART" id="SM00757">
    <property type="entry name" value="CRA"/>
    <property type="match status" value="1"/>
</dbReference>
<dbReference type="PROSITE" id="PS50896">
    <property type="entry name" value="LISH"/>
    <property type="match status" value="1"/>
</dbReference>
<sequence length="283" mass="32558">MEFPQIISEPSSPADFLQSIESRSTSEESFAADYVEEQLSENERDLDTSKRLVKGEEWNFYAKDVKIRKEDLNRLVMDFLVAEGYPVAVEKFQEETGTQRILFLVDFCYFLNKKTAEIDLASIADRSAVIRAIECGNMDVATEKLSALNPEILETNFYFKQQKTIELIREGKGEEATAYCKKELTPLVQGNKALLEELERTITLRVFDDPYPCQYKELIDTSRRFKSASEVNAAILTNQTGEKGSKLERLLKMLFWTQDQADEKALYPRLSDLSTCQSLYPWE</sequence>
<keyword evidence="3" id="KW-1185">Reference proteome</keyword>